<feature type="non-terminal residue" evidence="2">
    <location>
        <position position="329"/>
    </location>
</feature>
<protein>
    <submittedName>
        <fullName evidence="2">Uncharacterized protein</fullName>
    </submittedName>
</protein>
<organism evidence="2 3">
    <name type="scientific">Strongylus vulgaris</name>
    <name type="common">Blood worm</name>
    <dbReference type="NCBI Taxonomy" id="40348"/>
    <lineage>
        <taxon>Eukaryota</taxon>
        <taxon>Metazoa</taxon>
        <taxon>Ecdysozoa</taxon>
        <taxon>Nematoda</taxon>
        <taxon>Chromadorea</taxon>
        <taxon>Rhabditida</taxon>
        <taxon>Rhabditina</taxon>
        <taxon>Rhabditomorpha</taxon>
        <taxon>Strongyloidea</taxon>
        <taxon>Strongylidae</taxon>
        <taxon>Strongylus</taxon>
    </lineage>
</organism>
<name>A0A3P7L453_STRVU</name>
<reference evidence="2 3" key="1">
    <citation type="submission" date="2018-11" db="EMBL/GenBank/DDBJ databases">
        <authorList>
            <consortium name="Pathogen Informatics"/>
        </authorList>
    </citation>
    <scope>NUCLEOTIDE SEQUENCE [LARGE SCALE GENOMIC DNA]</scope>
</reference>
<evidence type="ECO:0000313" key="3">
    <source>
        <dbReference type="Proteomes" id="UP000270094"/>
    </source>
</evidence>
<feature type="compositionally biased region" description="Basic and acidic residues" evidence="1">
    <location>
        <begin position="97"/>
        <end position="119"/>
    </location>
</feature>
<feature type="compositionally biased region" description="Basic and acidic residues" evidence="1">
    <location>
        <begin position="219"/>
        <end position="237"/>
    </location>
</feature>
<feature type="compositionally biased region" description="Basic and acidic residues" evidence="1">
    <location>
        <begin position="18"/>
        <end position="40"/>
    </location>
</feature>
<proteinExistence type="predicted"/>
<feature type="compositionally biased region" description="Basic and acidic residues" evidence="1">
    <location>
        <begin position="261"/>
        <end position="283"/>
    </location>
</feature>
<accession>A0A3P7L453</accession>
<dbReference type="OrthoDB" id="5850993at2759"/>
<feature type="compositionally biased region" description="Basic and acidic residues" evidence="1">
    <location>
        <begin position="290"/>
        <end position="302"/>
    </location>
</feature>
<gene>
    <name evidence="2" type="ORF">SVUK_LOCUS8936</name>
</gene>
<evidence type="ECO:0000256" key="1">
    <source>
        <dbReference type="SAM" id="MobiDB-lite"/>
    </source>
</evidence>
<dbReference type="AlphaFoldDB" id="A0A3P7L453"/>
<dbReference type="Proteomes" id="UP000270094">
    <property type="component" value="Unassembled WGS sequence"/>
</dbReference>
<feature type="compositionally biased region" description="Acidic residues" evidence="1">
    <location>
        <begin position="157"/>
        <end position="167"/>
    </location>
</feature>
<feature type="compositionally biased region" description="Basic and acidic residues" evidence="1">
    <location>
        <begin position="178"/>
        <end position="196"/>
    </location>
</feature>
<keyword evidence="3" id="KW-1185">Reference proteome</keyword>
<dbReference type="EMBL" id="UYYB01033225">
    <property type="protein sequence ID" value="VDM73938.1"/>
    <property type="molecule type" value="Genomic_DNA"/>
</dbReference>
<sequence length="329" mass="37036">MMDDEEELDVEPIDEEETSNKKEPKPSFKDSTKGSEKPLEKCSQGQPKKFPELKPVEDEPEVTASFPLAKKKPNDEEELDVEPINHEAPLKKMPKPSFKDSKKANEKEPTSKVPEKDKATPTNLKDQPKRFPKLKPSDDEPKTTSALPLNRKKPRDEEELDVEPIDDEVPHKKTSKPSFKEPKKIPGKEVPKTKPSDEEELNVEPLDDKTPSRKAPKPSVKDSKMIPEKPAPKVKLPDDEEELDVEPSDKEISPKKTPKPSFKDSKKAPEKDEPLPKTLDKSKPASKAPTDPKKYPKLKEPSEEPEANATLPLSKRKPTDDSELPAEPI</sequence>
<feature type="region of interest" description="Disordered" evidence="1">
    <location>
        <begin position="1"/>
        <end position="329"/>
    </location>
</feature>
<evidence type="ECO:0000313" key="2">
    <source>
        <dbReference type="EMBL" id="VDM73938.1"/>
    </source>
</evidence>
<feature type="compositionally biased region" description="Acidic residues" evidence="1">
    <location>
        <begin position="1"/>
        <end position="17"/>
    </location>
</feature>